<dbReference type="PANTHER" id="PTHR30482:SF10">
    <property type="entry name" value="HIGH-AFFINITY BRANCHED-CHAIN AMINO ACID TRANSPORT PROTEIN BRAE"/>
    <property type="match status" value="1"/>
</dbReference>
<dbReference type="Pfam" id="PF02653">
    <property type="entry name" value="BPD_transp_2"/>
    <property type="match status" value="1"/>
</dbReference>
<comment type="subcellular location">
    <subcellularLocation>
        <location evidence="1">Cell membrane</location>
        <topology evidence="1">Multi-pass membrane protein</topology>
    </subcellularLocation>
</comment>
<protein>
    <submittedName>
        <fullName evidence="7">Branched-chain amino acid ABC transporter permease</fullName>
    </submittedName>
</protein>
<evidence type="ECO:0000313" key="8">
    <source>
        <dbReference type="Proteomes" id="UP000283880"/>
    </source>
</evidence>
<keyword evidence="3 6" id="KW-0812">Transmembrane</keyword>
<feature type="transmembrane region" description="Helical" evidence="6">
    <location>
        <begin position="85"/>
        <end position="105"/>
    </location>
</feature>
<feature type="transmembrane region" description="Helical" evidence="6">
    <location>
        <begin position="214"/>
        <end position="234"/>
    </location>
</feature>
<proteinExistence type="predicted"/>
<gene>
    <name evidence="7" type="ORF">DWV29_00090</name>
</gene>
<feature type="transmembrane region" description="Helical" evidence="6">
    <location>
        <begin position="160"/>
        <end position="177"/>
    </location>
</feature>
<keyword evidence="4 6" id="KW-1133">Transmembrane helix</keyword>
<dbReference type="CDD" id="cd06581">
    <property type="entry name" value="TM_PBP1_LivM_like"/>
    <property type="match status" value="1"/>
</dbReference>
<dbReference type="InterPro" id="IPR001851">
    <property type="entry name" value="ABC_transp_permease"/>
</dbReference>
<comment type="caution">
    <text evidence="7">The sequence shown here is derived from an EMBL/GenBank/DDBJ whole genome shotgun (WGS) entry which is preliminary data.</text>
</comment>
<dbReference type="Proteomes" id="UP000283880">
    <property type="component" value="Unassembled WGS sequence"/>
</dbReference>
<accession>A0A413FK42</accession>
<dbReference type="RefSeq" id="WP_007712406.1">
    <property type="nucleotide sequence ID" value="NZ_CABMHH010000070.1"/>
</dbReference>
<feature type="transmembrane region" description="Helical" evidence="6">
    <location>
        <begin position="281"/>
        <end position="298"/>
    </location>
</feature>
<feature type="transmembrane region" description="Helical" evidence="6">
    <location>
        <begin position="112"/>
        <end position="131"/>
    </location>
</feature>
<evidence type="ECO:0000256" key="5">
    <source>
        <dbReference type="ARBA" id="ARBA00023136"/>
    </source>
</evidence>
<dbReference type="InterPro" id="IPR043428">
    <property type="entry name" value="LivM-like"/>
</dbReference>
<dbReference type="AlphaFoldDB" id="A0A413FK42"/>
<evidence type="ECO:0000313" key="7">
    <source>
        <dbReference type="EMBL" id="RGX32656.1"/>
    </source>
</evidence>
<evidence type="ECO:0000256" key="3">
    <source>
        <dbReference type="ARBA" id="ARBA00022692"/>
    </source>
</evidence>
<evidence type="ECO:0000256" key="4">
    <source>
        <dbReference type="ARBA" id="ARBA00022989"/>
    </source>
</evidence>
<feature type="transmembrane region" description="Helical" evidence="6">
    <location>
        <begin position="246"/>
        <end position="269"/>
    </location>
</feature>
<sequence>MMEWIKNHRNMALAALGVLLVLLPVVVHSSYLLGILIRILLYTMLAGSLNMINGYSGQMNLGHAGLYCIGSYTAGILAVKYQVGFLPLLFISGFVTALFGFLVSLPTIKLAGVYLAIVTIGFSEITRLVALNWTGLTGGPMGIKGIPRPEIFGLRLSEPVHFYYLALVLAVLVLFMMRRVVSSRIGRAWIAIREDQVAASFLGVNTRRFKSLNFSFGAFIAGVAGCFAAYYYQFISSDMFSMDEGFNILAMVIIGGQGTLIGPVAGSLVVNTITEVFRFAADYRMVMYAVLIIVMMWFRPQGLVGASNSVFAVKRTKKNGKKAERSGT</sequence>
<dbReference type="OrthoDB" id="9789927at2"/>
<name>A0A413FK42_9FIRM</name>
<reference evidence="7 8" key="1">
    <citation type="submission" date="2018-08" db="EMBL/GenBank/DDBJ databases">
        <title>A genome reference for cultivated species of the human gut microbiota.</title>
        <authorList>
            <person name="Zou Y."/>
            <person name="Xue W."/>
            <person name="Luo G."/>
        </authorList>
    </citation>
    <scope>NUCLEOTIDE SEQUENCE [LARGE SCALE GENOMIC DNA]</scope>
    <source>
        <strain evidence="7 8">AF04-15</strain>
    </source>
</reference>
<dbReference type="EMBL" id="QSBM01000001">
    <property type="protein sequence ID" value="RGX32656.1"/>
    <property type="molecule type" value="Genomic_DNA"/>
</dbReference>
<dbReference type="PANTHER" id="PTHR30482">
    <property type="entry name" value="HIGH-AFFINITY BRANCHED-CHAIN AMINO ACID TRANSPORT SYSTEM PERMEASE"/>
    <property type="match status" value="1"/>
</dbReference>
<dbReference type="GO" id="GO:0005886">
    <property type="term" value="C:plasma membrane"/>
    <property type="evidence" value="ECO:0007669"/>
    <property type="project" value="UniProtKB-SubCell"/>
</dbReference>
<keyword evidence="5 6" id="KW-0472">Membrane</keyword>
<keyword evidence="2" id="KW-1003">Cell membrane</keyword>
<evidence type="ECO:0000256" key="1">
    <source>
        <dbReference type="ARBA" id="ARBA00004651"/>
    </source>
</evidence>
<evidence type="ECO:0000256" key="2">
    <source>
        <dbReference type="ARBA" id="ARBA00022475"/>
    </source>
</evidence>
<organism evidence="7 8">
    <name type="scientific">Enterocloster asparagiformis</name>
    <dbReference type="NCBI Taxonomy" id="333367"/>
    <lineage>
        <taxon>Bacteria</taxon>
        <taxon>Bacillati</taxon>
        <taxon>Bacillota</taxon>
        <taxon>Clostridia</taxon>
        <taxon>Lachnospirales</taxon>
        <taxon>Lachnospiraceae</taxon>
        <taxon>Enterocloster</taxon>
    </lineage>
</organism>
<evidence type="ECO:0000256" key="6">
    <source>
        <dbReference type="SAM" id="Phobius"/>
    </source>
</evidence>
<dbReference type="GO" id="GO:0015658">
    <property type="term" value="F:branched-chain amino acid transmembrane transporter activity"/>
    <property type="evidence" value="ECO:0007669"/>
    <property type="project" value="InterPro"/>
</dbReference>